<evidence type="ECO:0000259" key="14">
    <source>
        <dbReference type="Pfam" id="PF07715"/>
    </source>
</evidence>
<organism evidence="15 16">
    <name type="scientific">Seleniivibrio woodruffii</name>
    <dbReference type="NCBI Taxonomy" id="1078050"/>
    <lineage>
        <taxon>Bacteria</taxon>
        <taxon>Pseudomonadati</taxon>
        <taxon>Deferribacterota</taxon>
        <taxon>Deferribacteres</taxon>
        <taxon>Deferribacterales</taxon>
        <taxon>Geovibrionaceae</taxon>
        <taxon>Seleniivibrio</taxon>
    </lineage>
</organism>
<evidence type="ECO:0000256" key="12">
    <source>
        <dbReference type="SAM" id="SignalP"/>
    </source>
</evidence>
<dbReference type="PROSITE" id="PS52016">
    <property type="entry name" value="TONB_DEPENDENT_REC_3"/>
    <property type="match status" value="1"/>
</dbReference>
<evidence type="ECO:0000256" key="2">
    <source>
        <dbReference type="ARBA" id="ARBA00022448"/>
    </source>
</evidence>
<evidence type="ECO:0000313" key="15">
    <source>
        <dbReference type="EMBL" id="TCK61999.1"/>
    </source>
</evidence>
<keyword evidence="2 10" id="KW-0813">Transport</keyword>
<dbReference type="PANTHER" id="PTHR30069">
    <property type="entry name" value="TONB-DEPENDENT OUTER MEMBRANE RECEPTOR"/>
    <property type="match status" value="1"/>
</dbReference>
<keyword evidence="6" id="KW-0406">Ion transport</keyword>
<gene>
    <name evidence="15" type="ORF">C8D98_0507</name>
</gene>
<evidence type="ECO:0000256" key="6">
    <source>
        <dbReference type="ARBA" id="ARBA00023065"/>
    </source>
</evidence>
<dbReference type="Pfam" id="PF00593">
    <property type="entry name" value="TonB_dep_Rec_b-barrel"/>
    <property type="match status" value="1"/>
</dbReference>
<evidence type="ECO:0000256" key="5">
    <source>
        <dbReference type="ARBA" id="ARBA00022729"/>
    </source>
</evidence>
<evidence type="ECO:0000256" key="10">
    <source>
        <dbReference type="PROSITE-ProRule" id="PRU01360"/>
    </source>
</evidence>
<dbReference type="SUPFAM" id="SSF56935">
    <property type="entry name" value="Porins"/>
    <property type="match status" value="1"/>
</dbReference>
<dbReference type="GO" id="GO:0009279">
    <property type="term" value="C:cell outer membrane"/>
    <property type="evidence" value="ECO:0007669"/>
    <property type="project" value="UniProtKB-SubCell"/>
</dbReference>
<accession>A0A4R1KFC0</accession>
<dbReference type="InterPro" id="IPR012910">
    <property type="entry name" value="Plug_dom"/>
</dbReference>
<dbReference type="Proteomes" id="UP000294614">
    <property type="component" value="Unassembled WGS sequence"/>
</dbReference>
<comment type="subcellular location">
    <subcellularLocation>
        <location evidence="1 10">Cell outer membrane</location>
        <topology evidence="1 10">Multi-pass membrane protein</topology>
    </subcellularLocation>
</comment>
<keyword evidence="9 10" id="KW-0998">Cell outer membrane</keyword>
<evidence type="ECO:0000259" key="13">
    <source>
        <dbReference type="Pfam" id="PF00593"/>
    </source>
</evidence>
<evidence type="ECO:0000313" key="16">
    <source>
        <dbReference type="Proteomes" id="UP000294614"/>
    </source>
</evidence>
<dbReference type="CDD" id="cd01347">
    <property type="entry name" value="ligand_gated_channel"/>
    <property type="match status" value="1"/>
</dbReference>
<keyword evidence="16" id="KW-1185">Reference proteome</keyword>
<feature type="chain" id="PRO_5020593111" evidence="12">
    <location>
        <begin position="29"/>
        <end position="686"/>
    </location>
</feature>
<keyword evidence="3 10" id="KW-1134">Transmembrane beta strand</keyword>
<proteinExistence type="inferred from homology"/>
<evidence type="ECO:0000256" key="7">
    <source>
        <dbReference type="ARBA" id="ARBA00023077"/>
    </source>
</evidence>
<evidence type="ECO:0000256" key="3">
    <source>
        <dbReference type="ARBA" id="ARBA00022452"/>
    </source>
</evidence>
<name>A0A4R1KFC0_9BACT</name>
<dbReference type="PANTHER" id="PTHR30069:SF53">
    <property type="entry name" value="COLICIN I RECEPTOR-RELATED"/>
    <property type="match status" value="1"/>
</dbReference>
<dbReference type="InterPro" id="IPR037066">
    <property type="entry name" value="Plug_dom_sf"/>
</dbReference>
<dbReference type="InterPro" id="IPR000531">
    <property type="entry name" value="Beta-barrel_TonB"/>
</dbReference>
<feature type="domain" description="TonB-dependent receptor plug" evidence="14">
    <location>
        <begin position="49"/>
        <end position="158"/>
    </location>
</feature>
<dbReference type="InterPro" id="IPR036942">
    <property type="entry name" value="Beta-barrel_TonB_sf"/>
</dbReference>
<feature type="domain" description="TonB-dependent receptor-like beta-barrel" evidence="13">
    <location>
        <begin position="222"/>
        <end position="650"/>
    </location>
</feature>
<keyword evidence="7 11" id="KW-0798">TonB box</keyword>
<feature type="signal peptide" evidence="12">
    <location>
        <begin position="1"/>
        <end position="28"/>
    </location>
</feature>
<dbReference type="AlphaFoldDB" id="A0A4R1KFC0"/>
<dbReference type="InterPro" id="IPR039426">
    <property type="entry name" value="TonB-dep_rcpt-like"/>
</dbReference>
<keyword evidence="4 10" id="KW-0812">Transmembrane</keyword>
<dbReference type="Gene3D" id="2.40.170.20">
    <property type="entry name" value="TonB-dependent receptor, beta-barrel domain"/>
    <property type="match status" value="1"/>
</dbReference>
<dbReference type="GO" id="GO:0015344">
    <property type="term" value="F:siderophore uptake transmembrane transporter activity"/>
    <property type="evidence" value="ECO:0007669"/>
    <property type="project" value="TreeGrafter"/>
</dbReference>
<comment type="caution">
    <text evidence="15">The sequence shown here is derived from an EMBL/GenBank/DDBJ whole genome shotgun (WGS) entry which is preliminary data.</text>
</comment>
<dbReference type="GO" id="GO:0044718">
    <property type="term" value="P:siderophore transmembrane transport"/>
    <property type="evidence" value="ECO:0007669"/>
    <property type="project" value="TreeGrafter"/>
</dbReference>
<dbReference type="Gene3D" id="2.170.130.10">
    <property type="entry name" value="TonB-dependent receptor, plug domain"/>
    <property type="match status" value="1"/>
</dbReference>
<dbReference type="EMBL" id="SMGG01000003">
    <property type="protein sequence ID" value="TCK61999.1"/>
    <property type="molecule type" value="Genomic_DNA"/>
</dbReference>
<evidence type="ECO:0000256" key="4">
    <source>
        <dbReference type="ARBA" id="ARBA00022692"/>
    </source>
</evidence>
<evidence type="ECO:0000256" key="1">
    <source>
        <dbReference type="ARBA" id="ARBA00004571"/>
    </source>
</evidence>
<reference evidence="15 16" key="1">
    <citation type="submission" date="2019-03" db="EMBL/GenBank/DDBJ databases">
        <title>Genomic Encyclopedia of Type Strains, Phase IV (KMG-IV): sequencing the most valuable type-strain genomes for metagenomic binning, comparative biology and taxonomic classification.</title>
        <authorList>
            <person name="Goeker M."/>
        </authorList>
    </citation>
    <scope>NUCLEOTIDE SEQUENCE [LARGE SCALE GENOMIC DNA]</scope>
    <source>
        <strain evidence="15 16">DSM 24984</strain>
    </source>
</reference>
<sequence length="686" mass="74912">MKQRTIFKPGSFMLAVTMVLSSLTAAHAEEAKEIKPVVVTATGYEQYISDAPASISVITKEDIAKQPAATVTDLLKKVEGVSIVGGSPNETDISVRGMPGEYTLILVDGKRQNTRETMNRGTGGVQANLIPPLDAIERIEIVRGPMSSVYGSEAMGGVINIITKKVPEKWSGSLTLGTVQHKDGEYGTTFNRQFWIGGPIVKDKVGFQLYGELNDRNEDDIYYSGSATSGNNGKEDENITAKLTLTPDKNNEINIEAGYDQLTYERTAGKSLAATAASTETEHSRRHWSVSHDGKYGKATTSLALSQEVADQENWTNGVKSTVKPELTNTTLDAGLSYAFSTNTLRTGGQFIKSEVEGIGKQDSITGYPVNTDDVSIDSYALYVEDEYFLTDNFAITAGVRMDDDERYGSNWTPRLYSVYKLTDRWTLRGGVAMGFKAPTVRQTTDGYCMTTGGGTQVAGTLCGNPDLDPEKSITEEVGIRYDVPGGMSFGFTVYNNDIKDKVSSYSTGVVDPLVPSRYIYTYENIDEVNLKGVEVSFSTPIGKKLKLNANYTYTDSERKGGEPAYDGSSLDGLPLDKTPEHMFNTQLDWQATKAIGLYVRANAVSKQYWSAFRNGAMRSRVRPGAATYDIGGVYDVSKNLSFKLAVLNLTDKKVAVDDRTRTGGLDGNWMVDEGLRVAADMTLRF</sequence>
<evidence type="ECO:0000256" key="8">
    <source>
        <dbReference type="ARBA" id="ARBA00023136"/>
    </source>
</evidence>
<evidence type="ECO:0000256" key="9">
    <source>
        <dbReference type="ARBA" id="ARBA00023237"/>
    </source>
</evidence>
<keyword evidence="15" id="KW-0675">Receptor</keyword>
<dbReference type="Pfam" id="PF07715">
    <property type="entry name" value="Plug"/>
    <property type="match status" value="1"/>
</dbReference>
<dbReference type="RefSeq" id="WP_165871162.1">
    <property type="nucleotide sequence ID" value="NZ_JAJUHT010000002.1"/>
</dbReference>
<keyword evidence="8 10" id="KW-0472">Membrane</keyword>
<keyword evidence="5 12" id="KW-0732">Signal</keyword>
<comment type="similarity">
    <text evidence="10 11">Belongs to the TonB-dependent receptor family.</text>
</comment>
<evidence type="ECO:0000256" key="11">
    <source>
        <dbReference type="RuleBase" id="RU003357"/>
    </source>
</evidence>
<protein>
    <submittedName>
        <fullName evidence="15">Outer membrane receptor for ferrienterochelin and colicins</fullName>
    </submittedName>
</protein>